<dbReference type="RefSeq" id="WP_093919727.1">
    <property type="nucleotide sequence ID" value="NZ_FONW01000004.1"/>
</dbReference>
<accession>A0A1I2HE21</accession>
<dbReference type="InterPro" id="IPR033659">
    <property type="entry name" value="Ferrochelatase_N"/>
</dbReference>
<dbReference type="EMBL" id="FONW01000004">
    <property type="protein sequence ID" value="SFF27922.1"/>
    <property type="molecule type" value="Genomic_DNA"/>
</dbReference>
<dbReference type="InterPro" id="IPR001015">
    <property type="entry name" value="Ferrochelatase"/>
</dbReference>
<evidence type="ECO:0000313" key="9">
    <source>
        <dbReference type="EMBL" id="SFF27922.1"/>
    </source>
</evidence>
<dbReference type="STRING" id="655355.SAMN05216283_10437"/>
<evidence type="ECO:0000256" key="1">
    <source>
        <dbReference type="ARBA" id="ARBA00007718"/>
    </source>
</evidence>
<dbReference type="SUPFAM" id="SSF53800">
    <property type="entry name" value="Chelatase"/>
    <property type="match status" value="1"/>
</dbReference>
<dbReference type="EC" id="4.98.1.1" evidence="7"/>
<dbReference type="PANTHER" id="PTHR11108">
    <property type="entry name" value="FERROCHELATASE"/>
    <property type="match status" value="1"/>
</dbReference>
<evidence type="ECO:0000256" key="2">
    <source>
        <dbReference type="ARBA" id="ARBA00023004"/>
    </source>
</evidence>
<comment type="subcellular location">
    <subcellularLocation>
        <location evidence="7">Cytoplasm</location>
    </subcellularLocation>
</comment>
<dbReference type="HAMAP" id="MF_00323">
    <property type="entry name" value="Ferrochelatase"/>
    <property type="match status" value="1"/>
</dbReference>
<keyword evidence="4 7" id="KW-0456">Lyase</keyword>
<dbReference type="InterPro" id="IPR033644">
    <property type="entry name" value="Ferrochelatase_C"/>
</dbReference>
<dbReference type="GO" id="GO:0005737">
    <property type="term" value="C:cytoplasm"/>
    <property type="evidence" value="ECO:0007669"/>
    <property type="project" value="UniProtKB-SubCell"/>
</dbReference>
<comment type="pathway">
    <text evidence="7">Porphyrin-containing compound metabolism; protoheme biosynthesis; protoheme from protoporphyrin-IX: step 1/1.</text>
</comment>
<feature type="binding site" evidence="7">
    <location>
        <position position="194"/>
    </location>
    <ligand>
        <name>Fe(2+)</name>
        <dbReference type="ChEBI" id="CHEBI:29033"/>
    </ligand>
</feature>
<keyword evidence="7" id="KW-0963">Cytoplasm</keyword>
<comment type="catalytic activity">
    <reaction evidence="6">
        <text>Fe-coproporphyrin III + 2 H(+) = coproporphyrin III + Fe(2+)</text>
        <dbReference type="Rhea" id="RHEA:49572"/>
        <dbReference type="ChEBI" id="CHEBI:15378"/>
        <dbReference type="ChEBI" id="CHEBI:29033"/>
        <dbReference type="ChEBI" id="CHEBI:68438"/>
        <dbReference type="ChEBI" id="CHEBI:131725"/>
        <dbReference type="EC" id="4.99.1.9"/>
    </reaction>
    <physiologicalReaction direction="right-to-left" evidence="6">
        <dbReference type="Rhea" id="RHEA:49574"/>
    </physiologicalReaction>
</comment>
<evidence type="ECO:0000313" key="10">
    <source>
        <dbReference type="Proteomes" id="UP000198964"/>
    </source>
</evidence>
<dbReference type="CDD" id="cd00419">
    <property type="entry name" value="Ferrochelatase_C"/>
    <property type="match status" value="1"/>
</dbReference>
<dbReference type="PANTHER" id="PTHR11108:SF1">
    <property type="entry name" value="FERROCHELATASE, MITOCHONDRIAL"/>
    <property type="match status" value="1"/>
</dbReference>
<dbReference type="NCBIfam" id="TIGR00109">
    <property type="entry name" value="hemH"/>
    <property type="match status" value="1"/>
</dbReference>
<comment type="similarity">
    <text evidence="1 7 8">Belongs to the ferrochelatase family.</text>
</comment>
<comment type="function">
    <text evidence="7">Catalyzes the ferrous insertion into protoporphyrin IX.</text>
</comment>
<dbReference type="Proteomes" id="UP000198964">
    <property type="component" value="Unassembled WGS sequence"/>
</dbReference>
<keyword evidence="3 7" id="KW-0350">Heme biosynthesis</keyword>
<dbReference type="Pfam" id="PF00762">
    <property type="entry name" value="Ferrochelatase"/>
    <property type="match status" value="1"/>
</dbReference>
<keyword evidence="2 7" id="KW-0408">Iron</keyword>
<name>A0A1I2HE21_9BACT</name>
<dbReference type="CDD" id="cd03411">
    <property type="entry name" value="Ferrochelatase_N"/>
    <property type="match status" value="1"/>
</dbReference>
<comment type="catalytic activity">
    <reaction evidence="7">
        <text>heme b + 2 H(+) = protoporphyrin IX + Fe(2+)</text>
        <dbReference type="Rhea" id="RHEA:22584"/>
        <dbReference type="ChEBI" id="CHEBI:15378"/>
        <dbReference type="ChEBI" id="CHEBI:29033"/>
        <dbReference type="ChEBI" id="CHEBI:57306"/>
        <dbReference type="ChEBI" id="CHEBI:60344"/>
        <dbReference type="EC" id="4.98.1.1"/>
    </reaction>
</comment>
<dbReference type="Gene3D" id="3.40.50.1400">
    <property type="match status" value="2"/>
</dbReference>
<dbReference type="GO" id="GO:0046872">
    <property type="term" value="F:metal ion binding"/>
    <property type="evidence" value="ECO:0007669"/>
    <property type="project" value="UniProtKB-KW"/>
</dbReference>
<gene>
    <name evidence="7" type="primary">hemH</name>
    <name evidence="9" type="ORF">SAMN05216283_10437</name>
</gene>
<feature type="binding site" evidence="7">
    <location>
        <position position="294"/>
    </location>
    <ligand>
        <name>Fe(2+)</name>
        <dbReference type="ChEBI" id="CHEBI:29033"/>
    </ligand>
</feature>
<dbReference type="UniPathway" id="UPA00252">
    <property type="reaction ID" value="UER00325"/>
</dbReference>
<keyword evidence="7" id="KW-0479">Metal-binding</keyword>
<evidence type="ECO:0000256" key="8">
    <source>
        <dbReference type="RuleBase" id="RU004185"/>
    </source>
</evidence>
<dbReference type="GO" id="GO:0004325">
    <property type="term" value="F:ferrochelatase activity"/>
    <property type="evidence" value="ECO:0007669"/>
    <property type="project" value="UniProtKB-UniRule"/>
</dbReference>
<reference evidence="9 10" key="1">
    <citation type="submission" date="2016-10" db="EMBL/GenBank/DDBJ databases">
        <authorList>
            <person name="de Groot N.N."/>
        </authorList>
    </citation>
    <scope>NUCLEOTIDE SEQUENCE [LARGE SCALE GENOMIC DNA]</scope>
    <source>
        <strain evidence="9 10">CGMCC 1.9156</strain>
    </source>
</reference>
<dbReference type="GO" id="GO:0006783">
    <property type="term" value="P:heme biosynthetic process"/>
    <property type="evidence" value="ECO:0007669"/>
    <property type="project" value="UniProtKB-UniRule"/>
</dbReference>
<evidence type="ECO:0000256" key="7">
    <source>
        <dbReference type="HAMAP-Rule" id="MF_00323"/>
    </source>
</evidence>
<proteinExistence type="inferred from homology"/>
<protein>
    <recommendedName>
        <fullName evidence="7">Ferrochelatase</fullName>
        <ecNumber evidence="7">4.98.1.1</ecNumber>
    </recommendedName>
    <alternativeName>
        <fullName evidence="7">Heme synthase</fullName>
    </alternativeName>
    <alternativeName>
        <fullName evidence="7">Protoheme ferro-lyase</fullName>
    </alternativeName>
</protein>
<keyword evidence="5 7" id="KW-0627">Porphyrin biosynthesis</keyword>
<keyword evidence="10" id="KW-1185">Reference proteome</keyword>
<organism evidence="9 10">
    <name type="scientific">Sunxiuqinia elliptica</name>
    <dbReference type="NCBI Taxonomy" id="655355"/>
    <lineage>
        <taxon>Bacteria</taxon>
        <taxon>Pseudomonadati</taxon>
        <taxon>Bacteroidota</taxon>
        <taxon>Bacteroidia</taxon>
        <taxon>Marinilabiliales</taxon>
        <taxon>Prolixibacteraceae</taxon>
        <taxon>Sunxiuqinia</taxon>
    </lineage>
</organism>
<sequence>MDNSKRTAVLLVNVGTPDEPKVPAVRRYLFEFLNDRRVIDLPLIPQKLLVNLIIVPFRAPKSTKLYEMLWTPKGSPLLINAEKNREKLQEAFGDEFQVFTAMRYQNPHLRKVLRQVRDERYGRMIVVPVFPQYASSTTGTIAQFVSREVAKWNVIPEIRMVSQFYNHPTFIKAFTERIKSYQPDAYDHIVFSYHGLPNRQVDKVHPEVPSTSCTCEQEMPVHGKYCYKATCYETTRLLAQSLGLEREDYSVSFQSRLTKNWLTPFSDELVIQKAKEGVKRILFVAPAFVADCLETTIEIGVEYQELFEEYGGEKIQLVESLNDHPLWIETLKDLILEP</sequence>
<evidence type="ECO:0000256" key="5">
    <source>
        <dbReference type="ARBA" id="ARBA00023244"/>
    </source>
</evidence>
<evidence type="ECO:0000256" key="4">
    <source>
        <dbReference type="ARBA" id="ARBA00023239"/>
    </source>
</evidence>
<dbReference type="AlphaFoldDB" id="A0A1I2HE21"/>
<evidence type="ECO:0000256" key="6">
    <source>
        <dbReference type="ARBA" id="ARBA00024536"/>
    </source>
</evidence>
<evidence type="ECO:0000256" key="3">
    <source>
        <dbReference type="ARBA" id="ARBA00023133"/>
    </source>
</evidence>